<dbReference type="Gene3D" id="2.170.150.80">
    <property type="entry name" value="NAC domain"/>
    <property type="match status" value="1"/>
</dbReference>
<sequence length="136" mass="15789">MWCSRGLYYVYKLMLLHQKHIIQQPPTTNRKYNCYYSFIVTSNLNIELIEISPDYAECKDCPHTSPRVELKNNRKQTKQHYGGKLGKKSSESIYGRKGMVTGLRTNHATVAGYWKTTGKDKEIFRGRVLVGMKKKP</sequence>
<dbReference type="InterPro" id="IPR036093">
    <property type="entry name" value="NAC_dom_sf"/>
</dbReference>
<protein>
    <submittedName>
        <fullName evidence="2">NAC domain containing protein 58</fullName>
    </submittedName>
</protein>
<dbReference type="AlphaFoldDB" id="A0A2U1NEU6"/>
<comment type="caution">
    <text evidence="2">The sequence shown here is derived from an EMBL/GenBank/DDBJ whole genome shotgun (WGS) entry which is preliminary data.</text>
</comment>
<evidence type="ECO:0000256" key="1">
    <source>
        <dbReference type="SAM" id="MobiDB-lite"/>
    </source>
</evidence>
<dbReference type="GO" id="GO:0003677">
    <property type="term" value="F:DNA binding"/>
    <property type="evidence" value="ECO:0007669"/>
    <property type="project" value="InterPro"/>
</dbReference>
<accession>A0A2U1NEU6</accession>
<dbReference type="EMBL" id="PKPP01002978">
    <property type="protein sequence ID" value="PWA72007.1"/>
    <property type="molecule type" value="Genomic_DNA"/>
</dbReference>
<feature type="region of interest" description="Disordered" evidence="1">
    <location>
        <begin position="71"/>
        <end position="90"/>
    </location>
</feature>
<evidence type="ECO:0000313" key="3">
    <source>
        <dbReference type="Proteomes" id="UP000245207"/>
    </source>
</evidence>
<dbReference type="STRING" id="35608.A0A2U1NEU6"/>
<proteinExistence type="predicted"/>
<reference evidence="2 3" key="1">
    <citation type="journal article" date="2018" name="Mol. Plant">
        <title>The genome of Artemisia annua provides insight into the evolution of Asteraceae family and artemisinin biosynthesis.</title>
        <authorList>
            <person name="Shen Q."/>
            <person name="Zhang L."/>
            <person name="Liao Z."/>
            <person name="Wang S."/>
            <person name="Yan T."/>
            <person name="Shi P."/>
            <person name="Liu M."/>
            <person name="Fu X."/>
            <person name="Pan Q."/>
            <person name="Wang Y."/>
            <person name="Lv Z."/>
            <person name="Lu X."/>
            <person name="Zhang F."/>
            <person name="Jiang W."/>
            <person name="Ma Y."/>
            <person name="Chen M."/>
            <person name="Hao X."/>
            <person name="Li L."/>
            <person name="Tang Y."/>
            <person name="Lv G."/>
            <person name="Zhou Y."/>
            <person name="Sun X."/>
            <person name="Brodelius P.E."/>
            <person name="Rose J.K.C."/>
            <person name="Tang K."/>
        </authorList>
    </citation>
    <scope>NUCLEOTIDE SEQUENCE [LARGE SCALE GENOMIC DNA]</scope>
    <source>
        <strain evidence="3">cv. Huhao1</strain>
        <tissue evidence="2">Leaf</tissue>
    </source>
</reference>
<name>A0A2U1NEU6_ARTAN</name>
<dbReference type="SUPFAM" id="SSF101941">
    <property type="entry name" value="NAC domain"/>
    <property type="match status" value="1"/>
</dbReference>
<dbReference type="Proteomes" id="UP000245207">
    <property type="component" value="Unassembled WGS sequence"/>
</dbReference>
<keyword evidence="3" id="KW-1185">Reference proteome</keyword>
<gene>
    <name evidence="2" type="ORF">CTI12_AA272650</name>
</gene>
<organism evidence="2 3">
    <name type="scientific">Artemisia annua</name>
    <name type="common">Sweet wormwood</name>
    <dbReference type="NCBI Taxonomy" id="35608"/>
    <lineage>
        <taxon>Eukaryota</taxon>
        <taxon>Viridiplantae</taxon>
        <taxon>Streptophyta</taxon>
        <taxon>Embryophyta</taxon>
        <taxon>Tracheophyta</taxon>
        <taxon>Spermatophyta</taxon>
        <taxon>Magnoliopsida</taxon>
        <taxon>eudicotyledons</taxon>
        <taxon>Gunneridae</taxon>
        <taxon>Pentapetalae</taxon>
        <taxon>asterids</taxon>
        <taxon>campanulids</taxon>
        <taxon>Asterales</taxon>
        <taxon>Asteraceae</taxon>
        <taxon>Asteroideae</taxon>
        <taxon>Anthemideae</taxon>
        <taxon>Artemisiinae</taxon>
        <taxon>Artemisia</taxon>
    </lineage>
</organism>
<dbReference type="GO" id="GO:0006355">
    <property type="term" value="P:regulation of DNA-templated transcription"/>
    <property type="evidence" value="ECO:0007669"/>
    <property type="project" value="InterPro"/>
</dbReference>
<evidence type="ECO:0000313" key="2">
    <source>
        <dbReference type="EMBL" id="PWA72007.1"/>
    </source>
</evidence>